<dbReference type="Proteomes" id="UP000738826">
    <property type="component" value="Unassembled WGS sequence"/>
</dbReference>
<evidence type="ECO:0000313" key="2">
    <source>
        <dbReference type="EMBL" id="NCN65338.1"/>
    </source>
</evidence>
<dbReference type="EMBL" id="JAACQH010000001">
    <property type="protein sequence ID" value="NCS90801.1"/>
    <property type="molecule type" value="Genomic_DNA"/>
</dbReference>
<evidence type="ECO:0000313" key="4">
    <source>
        <dbReference type="Proteomes" id="UP000768163"/>
    </source>
</evidence>
<proteinExistence type="predicted"/>
<evidence type="ECO:0000259" key="1">
    <source>
        <dbReference type="PROSITE" id="PS51671"/>
    </source>
</evidence>
<accession>A0A8J7YX08</accession>
<dbReference type="PROSITE" id="PS51671">
    <property type="entry name" value="ACT"/>
    <property type="match status" value="1"/>
</dbReference>
<comment type="caution">
    <text evidence="2">The sequence shown here is derived from an EMBL/GenBank/DDBJ whole genome shotgun (WGS) entry which is preliminary data.</text>
</comment>
<reference evidence="2" key="1">
    <citation type="submission" date="2019-11" db="EMBL/GenBank/DDBJ databases">
        <title>Lipid analysis of CO2-rich subsurface aquifers suggests an autotrophy-based deep biosphere with lysolipids enriched in CPR bacteria.</title>
        <authorList>
            <person name="Probst A.J."/>
            <person name="Elling F.J."/>
            <person name="Castelle C.J."/>
            <person name="Zhu Q."/>
            <person name="Elvert M."/>
            <person name="Birarda G."/>
            <person name="Holman H.-Y."/>
            <person name="Lane K.R."/>
            <person name="Ladd B."/>
            <person name="Ryan M.C."/>
            <person name="Woyke T."/>
            <person name="Hinrichs K.-U."/>
            <person name="Banfield J.F."/>
        </authorList>
    </citation>
    <scope>NUCLEOTIDE SEQUENCE</scope>
    <source>
        <strain evidence="2">CG_2015-01_33_1645</strain>
        <strain evidence="3">CG_2015-04_33_537</strain>
    </source>
</reference>
<dbReference type="AlphaFoldDB" id="A0A8J7YX08"/>
<dbReference type="EMBL" id="JAACVF010000127">
    <property type="protein sequence ID" value="NCN65338.1"/>
    <property type="molecule type" value="Genomic_DNA"/>
</dbReference>
<sequence>MKINMKIFLKDTPGSLIRAIEPISANNANIQSIVHSHRFKENDEIPVEIVFGIDDIKSVENVQNALIKERIKISEIKIEGKKYYKKRTKTIIMVGHVIDKDIRGTIDKINEGGLVYDLSVIMKSPDSVSTCMLKIEYDEAQDRQINETLNEICKEKDFLLISDLN</sequence>
<dbReference type="Proteomes" id="UP000768163">
    <property type="component" value="Unassembled WGS sequence"/>
</dbReference>
<organism evidence="2 4">
    <name type="scientific">Candidatus Altarchaeum hamiconexum</name>
    <dbReference type="NCBI Taxonomy" id="1803513"/>
    <lineage>
        <taxon>Archaea</taxon>
        <taxon>Candidatus Altarchaeota</taxon>
        <taxon>Candidatus Altiarchaeia</taxon>
        <taxon>Candidatus Altarchaeales</taxon>
        <taxon>Candidatus Altarchaeaceae</taxon>
        <taxon>Candidatus Altarchaeum</taxon>
    </lineage>
</organism>
<feature type="domain" description="ACT" evidence="1">
    <location>
        <begin position="4"/>
        <end position="81"/>
    </location>
</feature>
<protein>
    <recommendedName>
        <fullName evidence="1">ACT domain-containing protein</fullName>
    </recommendedName>
</protein>
<name>A0A8J7YX08_9ARCH</name>
<evidence type="ECO:0000313" key="3">
    <source>
        <dbReference type="EMBL" id="NCS90801.1"/>
    </source>
</evidence>
<gene>
    <name evidence="3" type="ORF">GW779_00025</name>
    <name evidence="2" type="ORF">GW910_04685</name>
</gene>
<dbReference type="InterPro" id="IPR002912">
    <property type="entry name" value="ACT_dom"/>
</dbReference>